<feature type="chain" id="PRO_5002927993" evidence="1">
    <location>
        <begin position="27"/>
        <end position="329"/>
    </location>
</feature>
<evidence type="ECO:0000313" key="3">
    <source>
        <dbReference type="EMBL" id="EEN83138.1"/>
    </source>
</evidence>
<feature type="domain" description="BIG2" evidence="2">
    <location>
        <begin position="41"/>
        <end position="115"/>
    </location>
</feature>
<evidence type="ECO:0000256" key="1">
    <source>
        <dbReference type="SAM" id="SignalP"/>
    </source>
</evidence>
<comment type="caution">
    <text evidence="3">The sequence shown here is derived from an EMBL/GenBank/DDBJ whole genome shotgun (WGS) entry which is preliminary data.</text>
</comment>
<dbReference type="SUPFAM" id="SSF49373">
    <property type="entry name" value="Invasin/intimin cell-adhesion fragments"/>
    <property type="match status" value="1"/>
</dbReference>
<dbReference type="STRING" id="553175.POREN0001_0785"/>
<keyword evidence="1" id="KW-0732">Signal</keyword>
<dbReference type="Gene3D" id="2.60.40.1080">
    <property type="match status" value="1"/>
</dbReference>
<evidence type="ECO:0000259" key="2">
    <source>
        <dbReference type="SMART" id="SM00635"/>
    </source>
</evidence>
<dbReference type="Proteomes" id="UP000004295">
    <property type="component" value="Unassembled WGS sequence"/>
</dbReference>
<feature type="signal peptide" evidence="1">
    <location>
        <begin position="1"/>
        <end position="26"/>
    </location>
</feature>
<dbReference type="EMBL" id="ACNN01000014">
    <property type="protein sequence ID" value="EEN83138.1"/>
    <property type="molecule type" value="Genomic_DNA"/>
</dbReference>
<dbReference type="Pfam" id="PF22043">
    <property type="entry name" value="DUF6935"/>
    <property type="match status" value="1"/>
</dbReference>
<dbReference type="RefSeq" id="WP_004333129.1">
    <property type="nucleotide sequence ID" value="NZ_ACNN01000014.1"/>
</dbReference>
<keyword evidence="4" id="KW-1185">Reference proteome</keyword>
<evidence type="ECO:0000313" key="4">
    <source>
        <dbReference type="Proteomes" id="UP000004295"/>
    </source>
</evidence>
<name>C3J9N4_POREA</name>
<dbReference type="eggNOG" id="COG5492">
    <property type="taxonomic scope" value="Bacteria"/>
</dbReference>
<dbReference type="GeneID" id="93365133"/>
<dbReference type="InterPro" id="IPR053907">
    <property type="entry name" value="DUF6935"/>
</dbReference>
<organism evidence="3 4">
    <name type="scientific">Porphyromonas endodontalis (strain ATCC 35406 / DSM 24491 / JCM 8526 / CCUG 16442 / BCRC 14492 / NCTC 13058 / HG 370)</name>
    <name type="common">Bacteroides endodontalis</name>
    <dbReference type="NCBI Taxonomy" id="553175"/>
    <lineage>
        <taxon>Bacteria</taxon>
        <taxon>Pseudomonadati</taxon>
        <taxon>Bacteroidota</taxon>
        <taxon>Bacteroidia</taxon>
        <taxon>Bacteroidales</taxon>
        <taxon>Porphyromonadaceae</taxon>
        <taxon>Porphyromonas</taxon>
    </lineage>
</organism>
<dbReference type="InterPro" id="IPR003343">
    <property type="entry name" value="Big_2"/>
</dbReference>
<dbReference type="SMART" id="SM00635">
    <property type="entry name" value="BID_2"/>
    <property type="match status" value="1"/>
</dbReference>
<sequence length="329" mass="35914">MNKMKTWMSLLTTVATLALMSVVCSGCDPKNGGGNDPDPNGATGITLSATEMTLMVNETKQLTAVLNAEAKVKFVTWSSDNERVATVMPDGTVAGIAEGNAKITASAGSARAVCKVQVKGVKKLEPLEVTMTGKIDHEKHTPGQSGSVSFNRFPASVAEFMQVREKIGKEPQGAVALEIMAMEMYRRNRSVGTECLKWCNTFTNTGACLDRLKEIFGTDINYARPYQMAAFLEGATPQNGYKPNEPYTVTIDVRENRPYQDSGIFQTKVLAFWIHCGGGKPGSKKGIEVLKTLKKDEVSKDPYFIVFTCPDLYFQVEPISFSTTFEGLK</sequence>
<dbReference type="AlphaFoldDB" id="C3J9N4"/>
<dbReference type="Pfam" id="PF02368">
    <property type="entry name" value="Big_2"/>
    <property type="match status" value="1"/>
</dbReference>
<dbReference type="InterPro" id="IPR008964">
    <property type="entry name" value="Invasin/intimin_cell_adhesion"/>
</dbReference>
<reference evidence="3 4" key="1">
    <citation type="submission" date="2009-04" db="EMBL/GenBank/DDBJ databases">
        <authorList>
            <person name="Sebastian Y."/>
            <person name="Madupu R."/>
            <person name="Durkin A.S."/>
            <person name="Torralba M."/>
            <person name="Methe B."/>
            <person name="Sutton G.G."/>
            <person name="Strausberg R.L."/>
            <person name="Nelson K.E."/>
        </authorList>
    </citation>
    <scope>NUCLEOTIDE SEQUENCE [LARGE SCALE GENOMIC DNA]</scope>
    <source>
        <strain evidence="4">ATCC 35406 / BCRC 14492 / JCM 8526 / NCTC 13058 / HG 370</strain>
    </source>
</reference>
<accession>C3J9N4</accession>
<protein>
    <submittedName>
        <fullName evidence="3">Bacterial group 2 Ig-like protein</fullName>
    </submittedName>
</protein>
<gene>
    <name evidence="3" type="ORF">POREN0001_0785</name>
</gene>
<proteinExistence type="predicted"/>